<name>A0A158Q3D8_DRAME</name>
<dbReference type="InterPro" id="IPR051632">
    <property type="entry name" value="Rho_GEF"/>
</dbReference>
<evidence type="ECO:0000256" key="3">
    <source>
        <dbReference type="ARBA" id="ARBA00022553"/>
    </source>
</evidence>
<feature type="compositionally biased region" description="Polar residues" evidence="6">
    <location>
        <begin position="927"/>
        <end position="939"/>
    </location>
</feature>
<dbReference type="SMART" id="SM00325">
    <property type="entry name" value="RhoGEF"/>
    <property type="match status" value="1"/>
</dbReference>
<dbReference type="GO" id="GO:0008270">
    <property type="term" value="F:zinc ion binding"/>
    <property type="evidence" value="ECO:0007669"/>
    <property type="project" value="UniProtKB-KW"/>
</dbReference>
<keyword evidence="2" id="KW-0963">Cytoplasm</keyword>
<reference evidence="11" key="1">
    <citation type="submission" date="2016-04" db="UniProtKB">
        <authorList>
            <consortium name="WormBaseParasite"/>
        </authorList>
    </citation>
    <scope>IDENTIFICATION</scope>
</reference>
<dbReference type="WBParaSite" id="DME_0000221501-mRNA-1">
    <property type="protein sequence ID" value="DME_0000221501-mRNA-1"/>
    <property type="gene ID" value="DME_0000221501"/>
</dbReference>
<keyword evidence="5" id="KW-0175">Coiled coil</keyword>
<protein>
    <submittedName>
        <fullName evidence="11">DH domain-containing protein</fullName>
    </submittedName>
</protein>
<evidence type="ECO:0000256" key="4">
    <source>
        <dbReference type="ARBA" id="ARBA00022771"/>
    </source>
</evidence>
<dbReference type="Proteomes" id="UP000038040">
    <property type="component" value="Unplaced"/>
</dbReference>
<feature type="compositionally biased region" description="Basic and acidic residues" evidence="6">
    <location>
        <begin position="945"/>
        <end position="955"/>
    </location>
</feature>
<dbReference type="Pfam" id="PF00621">
    <property type="entry name" value="RhoGEF"/>
    <property type="match status" value="1"/>
</dbReference>
<dbReference type="InterPro" id="IPR011993">
    <property type="entry name" value="PH-like_dom_sf"/>
</dbReference>
<dbReference type="Gene3D" id="2.30.29.30">
    <property type="entry name" value="Pleckstrin-homology domain (PH domain)/Phosphotyrosine-binding domain (PTB)"/>
    <property type="match status" value="1"/>
</dbReference>
<dbReference type="InterPro" id="IPR035899">
    <property type="entry name" value="DBL_dom_sf"/>
</dbReference>
<dbReference type="InterPro" id="IPR041020">
    <property type="entry name" value="PH_16"/>
</dbReference>
<reference evidence="8 10" key="2">
    <citation type="submission" date="2018-11" db="EMBL/GenBank/DDBJ databases">
        <authorList>
            <consortium name="Pathogen Informatics"/>
        </authorList>
    </citation>
    <scope>NUCLEOTIDE SEQUENCE [LARGE SCALE GENOMIC DNA]</scope>
</reference>
<evidence type="ECO:0000259" key="7">
    <source>
        <dbReference type="PROSITE" id="PS50010"/>
    </source>
</evidence>
<dbReference type="GO" id="GO:0005085">
    <property type="term" value="F:guanyl-nucleotide exchange factor activity"/>
    <property type="evidence" value="ECO:0007669"/>
    <property type="project" value="InterPro"/>
</dbReference>
<evidence type="ECO:0000256" key="5">
    <source>
        <dbReference type="SAM" id="Coils"/>
    </source>
</evidence>
<evidence type="ECO:0000313" key="9">
    <source>
        <dbReference type="Proteomes" id="UP000038040"/>
    </source>
</evidence>
<feature type="coiled-coil region" evidence="5">
    <location>
        <begin position="871"/>
        <end position="902"/>
    </location>
</feature>
<dbReference type="AlphaFoldDB" id="A0A158Q3D8"/>
<evidence type="ECO:0000256" key="2">
    <source>
        <dbReference type="ARBA" id="ARBA00022490"/>
    </source>
</evidence>
<feature type="region of interest" description="Disordered" evidence="6">
    <location>
        <begin position="927"/>
        <end position="962"/>
    </location>
</feature>
<dbReference type="Gene3D" id="1.20.900.10">
    <property type="entry name" value="Dbl homology (DH) domain"/>
    <property type="match status" value="1"/>
</dbReference>
<keyword evidence="4" id="KW-0479">Metal-binding</keyword>
<dbReference type="PROSITE" id="PS50010">
    <property type="entry name" value="DH_2"/>
    <property type="match status" value="1"/>
</dbReference>
<organism evidence="9 11">
    <name type="scientific">Dracunculus medinensis</name>
    <name type="common">Guinea worm</name>
    <dbReference type="NCBI Taxonomy" id="318479"/>
    <lineage>
        <taxon>Eukaryota</taxon>
        <taxon>Metazoa</taxon>
        <taxon>Ecdysozoa</taxon>
        <taxon>Nematoda</taxon>
        <taxon>Chromadorea</taxon>
        <taxon>Rhabditida</taxon>
        <taxon>Spirurina</taxon>
        <taxon>Dracunculoidea</taxon>
        <taxon>Dracunculidae</taxon>
        <taxon>Dracunculus</taxon>
    </lineage>
</organism>
<feature type="domain" description="DH" evidence="7">
    <location>
        <begin position="248"/>
        <end position="437"/>
    </location>
</feature>
<sequence>MQSTQFLSINRPSWMMRHYSAGDLRDCTIVEEKSILSSENDNNQESDDGFLVYHKNYDQLPSINIIDVENFTKKRSDSVSSSDNYIYGNDGKILRTDIGQLKYGSTINFHEEDAYRSNFKLRRSVTTPANSSNRKSFSKFNLRFSFREPLHKRNAGRLSYIFPREIHGHTSLEDKSFSDFLVKEFQEQSSSLGHHDAHLYENIINGEKIEFFPQINKPEWVDLDLWTEEPISWSSLHPDIKVSKQERRKQDVIYELYLTEKHHCQVLVIMQQVYQEGLRINNILDETDRDQLIPCVLDALINFHINFLRKLLQKRKQETVVDSISEIIYSEFEKGERSEAAVYAYTEFCWKNDRCGRLYDDWRAKNADFRRFFDEFESDPLYKHRSFKMCLLLIAQRLTKYPVLVNKLNELESNSLMEESIRANIAVKKFAMLVNNEIAKLEINKRWERIRSRIDKNSVGRLSQNDLFTYNDLILSGNEEQRRVICIGSALLQNAQKKQSEGANVILILFDDILIFLANSGGKNEKYIFFDRGTAGCSVIGLNKLIVRDAPRSTSLFFLVADDPCFDLFIVKFQSKSDLEQWRKAIETAKEMAPKHVRRALKNTENSGDLEEKKYNAEFAAWEKELWKIFEKRKKDENELLKYVESRLDWFDTVRLHLRKIPTIERSDLRRSVPSERMKTMIRKKFTELRSSRQTCLSKVAKRAERLFEDDLLSFFDDAYDANIAGSDASHSTDQSESDDGRMRLPRRNRTFNGVSERRKRYSLRRHTTEPKIAEGRIVEEGDSSETGEEIHRLPLGLSSSARRAAVNIIRENARLRVENNQLRSEIAFRELMISSMKTKRCTAVPANALEALRKRQNQLQSEKLSFQSYCDAQMVDIKQLRAELIEKEKELTVREDQLQEQWNKFYEVNTIDNVSKRPVVPQIISANHNAPSLPSLANRSRGPLGDRNEGEQTERSGALLL</sequence>
<dbReference type="GO" id="GO:0035023">
    <property type="term" value="P:regulation of Rho protein signal transduction"/>
    <property type="evidence" value="ECO:0007669"/>
    <property type="project" value="TreeGrafter"/>
</dbReference>
<evidence type="ECO:0000313" key="10">
    <source>
        <dbReference type="Proteomes" id="UP000274756"/>
    </source>
</evidence>
<evidence type="ECO:0000313" key="11">
    <source>
        <dbReference type="WBParaSite" id="DME_0000221501-mRNA-1"/>
    </source>
</evidence>
<keyword evidence="4" id="KW-0863">Zinc-finger</keyword>
<gene>
    <name evidence="8" type="ORF">DME_LOCUS6575</name>
</gene>
<evidence type="ECO:0000256" key="6">
    <source>
        <dbReference type="SAM" id="MobiDB-lite"/>
    </source>
</evidence>
<comment type="subcellular location">
    <subcellularLocation>
        <location evidence="1">Cytoplasm</location>
    </subcellularLocation>
</comment>
<dbReference type="OrthoDB" id="28045at2759"/>
<dbReference type="SUPFAM" id="SSF48065">
    <property type="entry name" value="DBL homology domain (DH-domain)"/>
    <property type="match status" value="1"/>
</dbReference>
<proteinExistence type="predicted"/>
<dbReference type="PANTHER" id="PTHR13944">
    <property type="entry name" value="AGAP007712-PA"/>
    <property type="match status" value="1"/>
</dbReference>
<evidence type="ECO:0000256" key="1">
    <source>
        <dbReference type="ARBA" id="ARBA00004496"/>
    </source>
</evidence>
<dbReference type="STRING" id="318479.A0A158Q3D8"/>
<dbReference type="Pfam" id="PF17838">
    <property type="entry name" value="PH_16"/>
    <property type="match status" value="1"/>
</dbReference>
<keyword evidence="3" id="KW-0597">Phosphoprotein</keyword>
<dbReference type="GO" id="GO:0005737">
    <property type="term" value="C:cytoplasm"/>
    <property type="evidence" value="ECO:0007669"/>
    <property type="project" value="UniProtKB-SubCell"/>
</dbReference>
<evidence type="ECO:0000313" key="8">
    <source>
        <dbReference type="EMBL" id="VDN56602.1"/>
    </source>
</evidence>
<dbReference type="EMBL" id="UYYG01001156">
    <property type="protein sequence ID" value="VDN56602.1"/>
    <property type="molecule type" value="Genomic_DNA"/>
</dbReference>
<feature type="region of interest" description="Disordered" evidence="6">
    <location>
        <begin position="726"/>
        <end position="749"/>
    </location>
</feature>
<accession>A0A158Q3D8</accession>
<dbReference type="PANTHER" id="PTHR13944:SF21">
    <property type="entry name" value="CYSTS, ISOFORM C"/>
    <property type="match status" value="1"/>
</dbReference>
<dbReference type="InterPro" id="IPR000219">
    <property type="entry name" value="DH_dom"/>
</dbReference>
<keyword evidence="10" id="KW-1185">Reference proteome</keyword>
<dbReference type="SUPFAM" id="SSF50729">
    <property type="entry name" value="PH domain-like"/>
    <property type="match status" value="1"/>
</dbReference>
<dbReference type="Proteomes" id="UP000274756">
    <property type="component" value="Unassembled WGS sequence"/>
</dbReference>
<keyword evidence="4" id="KW-0862">Zinc</keyword>